<evidence type="ECO:0000313" key="5">
    <source>
        <dbReference type="Proteomes" id="UP000229297"/>
    </source>
</evidence>
<dbReference type="AlphaFoldDB" id="A0A2M7JAP3"/>
<accession>A0A2M7JAP3</accession>
<name>A0A2M7JAP3_9BACT</name>
<dbReference type="Pfam" id="PF00072">
    <property type="entry name" value="Response_reg"/>
    <property type="match status" value="1"/>
</dbReference>
<dbReference type="InterPro" id="IPR011006">
    <property type="entry name" value="CheY-like_superfamily"/>
</dbReference>
<dbReference type="PANTHER" id="PTHR44591:SF25">
    <property type="entry name" value="CHEMOTAXIS TWO-COMPONENT RESPONSE REGULATOR"/>
    <property type="match status" value="1"/>
</dbReference>
<feature type="domain" description="Response regulatory" evidence="3">
    <location>
        <begin position="16"/>
        <end position="132"/>
    </location>
</feature>
<dbReference type="PANTHER" id="PTHR44591">
    <property type="entry name" value="STRESS RESPONSE REGULATOR PROTEIN 1"/>
    <property type="match status" value="1"/>
</dbReference>
<dbReference type="SMART" id="SM00448">
    <property type="entry name" value="REC"/>
    <property type="match status" value="1"/>
</dbReference>
<reference evidence="5" key="1">
    <citation type="submission" date="2017-09" db="EMBL/GenBank/DDBJ databases">
        <title>Depth-based differentiation of microbial function through sediment-hosted aquifers and enrichment of novel symbionts in the deep terrestrial subsurface.</title>
        <authorList>
            <person name="Probst A.J."/>
            <person name="Ladd B."/>
            <person name="Jarett J.K."/>
            <person name="Geller-Mcgrath D.E."/>
            <person name="Sieber C.M.K."/>
            <person name="Emerson J.B."/>
            <person name="Anantharaman K."/>
            <person name="Thomas B.C."/>
            <person name="Malmstrom R."/>
            <person name="Stieglmeier M."/>
            <person name="Klingl A."/>
            <person name="Woyke T."/>
            <person name="Ryan C.M."/>
            <person name="Banfield J.F."/>
        </authorList>
    </citation>
    <scope>NUCLEOTIDE SEQUENCE [LARGE SCALE GENOMIC DNA]</scope>
</reference>
<dbReference type="EMBL" id="PFIC01000212">
    <property type="protein sequence ID" value="PIX16466.1"/>
    <property type="molecule type" value="Genomic_DNA"/>
</dbReference>
<evidence type="ECO:0000313" key="4">
    <source>
        <dbReference type="EMBL" id="PIX16466.1"/>
    </source>
</evidence>
<sequence length="134" mass="14925">MATKHLKYQEDIMPKKILAVDDDIAIVRMIEFKLKAAGLEVVCAFNGQDALSKILEDKPDLIITDINMPIMTGIELIRQLKGLSGYKDIPTIILTARGEDEQKEEAKQIGADVFVNKPFAPSRLLEIVQQMAGE</sequence>
<evidence type="ECO:0000256" key="1">
    <source>
        <dbReference type="ARBA" id="ARBA00022553"/>
    </source>
</evidence>
<protein>
    <recommendedName>
        <fullName evidence="3">Response regulatory domain-containing protein</fullName>
    </recommendedName>
</protein>
<keyword evidence="1 2" id="KW-0597">Phosphoprotein</keyword>
<dbReference type="PROSITE" id="PS50110">
    <property type="entry name" value="RESPONSE_REGULATORY"/>
    <property type="match status" value="1"/>
</dbReference>
<feature type="modified residue" description="4-aspartylphosphate" evidence="2">
    <location>
        <position position="65"/>
    </location>
</feature>
<evidence type="ECO:0000259" key="3">
    <source>
        <dbReference type="PROSITE" id="PS50110"/>
    </source>
</evidence>
<dbReference type="InterPro" id="IPR050595">
    <property type="entry name" value="Bact_response_regulator"/>
</dbReference>
<proteinExistence type="predicted"/>
<dbReference type="Gene3D" id="3.40.50.2300">
    <property type="match status" value="1"/>
</dbReference>
<gene>
    <name evidence="4" type="ORF">COZ71_07630</name>
</gene>
<dbReference type="GO" id="GO:0000160">
    <property type="term" value="P:phosphorelay signal transduction system"/>
    <property type="evidence" value="ECO:0007669"/>
    <property type="project" value="InterPro"/>
</dbReference>
<dbReference type="InterPro" id="IPR001789">
    <property type="entry name" value="Sig_transdc_resp-reg_receiver"/>
</dbReference>
<dbReference type="Proteomes" id="UP000229297">
    <property type="component" value="Unassembled WGS sequence"/>
</dbReference>
<dbReference type="SUPFAM" id="SSF52172">
    <property type="entry name" value="CheY-like"/>
    <property type="match status" value="1"/>
</dbReference>
<evidence type="ECO:0000256" key="2">
    <source>
        <dbReference type="PROSITE-ProRule" id="PRU00169"/>
    </source>
</evidence>
<organism evidence="4 5">
    <name type="scientific">Candidatus Desantisbacteria bacterium CG_4_8_14_3_um_filter_40_12</name>
    <dbReference type="NCBI Taxonomy" id="1974545"/>
    <lineage>
        <taxon>Bacteria</taxon>
        <taxon>Candidatus Desantisiibacteriota</taxon>
    </lineage>
</organism>
<comment type="caution">
    <text evidence="4">The sequence shown here is derived from an EMBL/GenBank/DDBJ whole genome shotgun (WGS) entry which is preliminary data.</text>
</comment>